<organism evidence="2 3">
    <name type="scientific">Cohnella ginsengisoli</name>
    <dbReference type="NCBI Taxonomy" id="425004"/>
    <lineage>
        <taxon>Bacteria</taxon>
        <taxon>Bacillati</taxon>
        <taxon>Bacillota</taxon>
        <taxon>Bacilli</taxon>
        <taxon>Bacillales</taxon>
        <taxon>Paenibacillaceae</taxon>
        <taxon>Cohnella</taxon>
    </lineage>
</organism>
<dbReference type="EMBL" id="JAPDHZ010000003">
    <property type="protein sequence ID" value="MDG0792999.1"/>
    <property type="molecule type" value="Genomic_DNA"/>
</dbReference>
<dbReference type="AlphaFoldDB" id="A0A9X4KKC7"/>
<proteinExistence type="predicted"/>
<sequence length="111" mass="13155">MREIREETGYDAVVIHALGYIDEHKFKNQFMQRSYCYIAKAVSQQGNVELSEEEIQLGMRMRWMSIEEAIAKFQFPIDNCKDYSTRFMLLRDLTILEHASRWLSRGESMHG</sequence>
<accession>A0A9X4KKC7</accession>
<name>A0A9X4KKC7_9BACL</name>
<dbReference type="RefSeq" id="WP_277566739.1">
    <property type="nucleotide sequence ID" value="NZ_JAPDHZ010000003.1"/>
</dbReference>
<evidence type="ECO:0000313" key="2">
    <source>
        <dbReference type="EMBL" id="MDG0792999.1"/>
    </source>
</evidence>
<dbReference type="InterPro" id="IPR000086">
    <property type="entry name" value="NUDIX_hydrolase_dom"/>
</dbReference>
<evidence type="ECO:0000259" key="1">
    <source>
        <dbReference type="Pfam" id="PF00293"/>
    </source>
</evidence>
<dbReference type="Gene3D" id="3.90.79.10">
    <property type="entry name" value="Nucleoside Triphosphate Pyrophosphohydrolase"/>
    <property type="match status" value="1"/>
</dbReference>
<comment type="caution">
    <text evidence="2">The sequence shown here is derived from an EMBL/GenBank/DDBJ whole genome shotgun (WGS) entry which is preliminary data.</text>
</comment>
<dbReference type="Proteomes" id="UP001153387">
    <property type="component" value="Unassembled WGS sequence"/>
</dbReference>
<feature type="domain" description="Nudix hydrolase" evidence="1">
    <location>
        <begin position="1"/>
        <end position="72"/>
    </location>
</feature>
<evidence type="ECO:0000313" key="3">
    <source>
        <dbReference type="Proteomes" id="UP001153387"/>
    </source>
</evidence>
<gene>
    <name evidence="2" type="ORF">OMP38_20585</name>
</gene>
<dbReference type="SUPFAM" id="SSF55811">
    <property type="entry name" value="Nudix"/>
    <property type="match status" value="1"/>
</dbReference>
<keyword evidence="3" id="KW-1185">Reference proteome</keyword>
<reference evidence="2 3" key="1">
    <citation type="submission" date="2022-10" db="EMBL/GenBank/DDBJ databases">
        <title>Comparative genomic analysis of Cohnella hashimotonis sp. nov., isolated from the International Space Station.</title>
        <authorList>
            <person name="Simpson A."/>
            <person name="Venkateswaran K."/>
        </authorList>
    </citation>
    <scope>NUCLEOTIDE SEQUENCE [LARGE SCALE GENOMIC DNA]</scope>
    <source>
        <strain evidence="2 3">DSM 18997</strain>
    </source>
</reference>
<dbReference type="Pfam" id="PF00293">
    <property type="entry name" value="NUDIX"/>
    <property type="match status" value="1"/>
</dbReference>
<protein>
    <submittedName>
        <fullName evidence="2">NUDIX domain-containing protein</fullName>
    </submittedName>
</protein>
<dbReference type="InterPro" id="IPR015797">
    <property type="entry name" value="NUDIX_hydrolase-like_dom_sf"/>
</dbReference>